<proteinExistence type="predicted"/>
<keyword evidence="1" id="KW-1133">Transmembrane helix</keyword>
<sequence>MRGEQKDKRILLLLTLLGLFLFPFTMKKRSKDWLLVFFIHGYFSMVIASIVTGAKLISFPVRLFPRSFKSSVLFDALLFPITAVLYNQWTIHSNFMVTLCKGLFISIALMLLETWFVTNTRLILYKKWSWKITFVSVTLSLYVTRAMIGMIRLLNEREQKEQT</sequence>
<evidence type="ECO:0000256" key="1">
    <source>
        <dbReference type="SAM" id="Phobius"/>
    </source>
</evidence>
<dbReference type="NCBIfam" id="NF041644">
    <property type="entry name" value="CBO0543_fam"/>
    <property type="match status" value="1"/>
</dbReference>
<dbReference type="InterPro" id="IPR048147">
    <property type="entry name" value="CBO0543-like"/>
</dbReference>
<keyword evidence="3" id="KW-1185">Reference proteome</keyword>
<evidence type="ECO:0000313" key="3">
    <source>
        <dbReference type="Proteomes" id="UP001312865"/>
    </source>
</evidence>
<organism evidence="2 3">
    <name type="scientific">Bacillus spongiae</name>
    <dbReference type="NCBI Taxonomy" id="2683610"/>
    <lineage>
        <taxon>Bacteria</taxon>
        <taxon>Bacillati</taxon>
        <taxon>Bacillota</taxon>
        <taxon>Bacilli</taxon>
        <taxon>Bacillales</taxon>
        <taxon>Bacillaceae</taxon>
        <taxon>Bacillus</taxon>
    </lineage>
</organism>
<keyword evidence="1" id="KW-0472">Membrane</keyword>
<feature type="transmembrane region" description="Helical" evidence="1">
    <location>
        <begin position="128"/>
        <end position="148"/>
    </location>
</feature>
<gene>
    <name evidence="2" type="ORF">WAK64_06800</name>
</gene>
<keyword evidence="1" id="KW-0812">Transmembrane</keyword>
<feature type="transmembrane region" description="Helical" evidence="1">
    <location>
        <begin position="37"/>
        <end position="59"/>
    </location>
</feature>
<dbReference type="RefSeq" id="WP_336586196.1">
    <property type="nucleotide sequence ID" value="NZ_JBBAXC010000004.1"/>
</dbReference>
<accession>A0ABU8HBS4</accession>
<reference evidence="2 3" key="1">
    <citation type="journal article" date="2018" name="J. Microbiol.">
        <title>Bacillus spongiae sp. nov., isolated from sponge of Jeju Island.</title>
        <authorList>
            <person name="Lee G.E."/>
            <person name="Im W.T."/>
            <person name="Park J.S."/>
        </authorList>
    </citation>
    <scope>NUCLEOTIDE SEQUENCE [LARGE SCALE GENOMIC DNA]</scope>
    <source>
        <strain evidence="2 3">135PIL107-10</strain>
    </source>
</reference>
<name>A0ABU8HBS4_9BACI</name>
<protein>
    <submittedName>
        <fullName evidence="2">CBO0543 family protein</fullName>
    </submittedName>
</protein>
<evidence type="ECO:0000313" key="2">
    <source>
        <dbReference type="EMBL" id="MEI5906765.1"/>
    </source>
</evidence>
<feature type="transmembrane region" description="Helical" evidence="1">
    <location>
        <begin position="95"/>
        <end position="116"/>
    </location>
</feature>
<comment type="caution">
    <text evidence="2">The sequence shown here is derived from an EMBL/GenBank/DDBJ whole genome shotgun (WGS) entry which is preliminary data.</text>
</comment>
<dbReference type="Proteomes" id="UP001312865">
    <property type="component" value="Unassembled WGS sequence"/>
</dbReference>
<dbReference type="EMBL" id="JBBAXC010000004">
    <property type="protein sequence ID" value="MEI5906765.1"/>
    <property type="molecule type" value="Genomic_DNA"/>
</dbReference>